<keyword evidence="4" id="KW-0274">FAD</keyword>
<dbReference type="Gene3D" id="3.50.50.60">
    <property type="entry name" value="FAD/NAD(P)-binding domain"/>
    <property type="match status" value="2"/>
</dbReference>
<evidence type="ECO:0000256" key="1">
    <source>
        <dbReference type="ARBA" id="ARBA00001974"/>
    </source>
</evidence>
<keyword evidence="7" id="KW-0503">Monooxygenase</keyword>
<evidence type="ECO:0000259" key="8">
    <source>
        <dbReference type="Pfam" id="PF07992"/>
    </source>
</evidence>
<dbReference type="InterPro" id="IPR023753">
    <property type="entry name" value="FAD/NAD-binding_dom"/>
</dbReference>
<evidence type="ECO:0000256" key="4">
    <source>
        <dbReference type="ARBA" id="ARBA00022827"/>
    </source>
</evidence>
<evidence type="ECO:0000256" key="2">
    <source>
        <dbReference type="ARBA" id="ARBA00010139"/>
    </source>
</evidence>
<dbReference type="Pfam" id="PF07992">
    <property type="entry name" value="Pyr_redox_2"/>
    <property type="match status" value="1"/>
</dbReference>
<comment type="similarity">
    <text evidence="2">Belongs to the FAD-binding monooxygenase family.</text>
</comment>
<comment type="cofactor">
    <cofactor evidence="1">
        <name>FAD</name>
        <dbReference type="ChEBI" id="CHEBI:57692"/>
    </cofactor>
</comment>
<keyword evidence="10" id="KW-1185">Reference proteome</keyword>
<gene>
    <name evidence="9" type="ORF">GCM10023175_35210</name>
</gene>
<accession>A0ABP8RTJ6</accession>
<proteinExistence type="inferred from homology"/>
<dbReference type="EMBL" id="BAABGT010000040">
    <property type="protein sequence ID" value="GAA4548585.1"/>
    <property type="molecule type" value="Genomic_DNA"/>
</dbReference>
<evidence type="ECO:0000256" key="6">
    <source>
        <dbReference type="ARBA" id="ARBA00023002"/>
    </source>
</evidence>
<dbReference type="InterPro" id="IPR050775">
    <property type="entry name" value="FAD-binding_Monooxygenases"/>
</dbReference>
<dbReference type="RefSeq" id="WP_345419242.1">
    <property type="nucleotide sequence ID" value="NZ_BAABGT010000040.1"/>
</dbReference>
<dbReference type="InterPro" id="IPR036188">
    <property type="entry name" value="FAD/NAD-bd_sf"/>
</dbReference>
<evidence type="ECO:0000256" key="3">
    <source>
        <dbReference type="ARBA" id="ARBA00022630"/>
    </source>
</evidence>
<evidence type="ECO:0000313" key="10">
    <source>
        <dbReference type="Proteomes" id="UP001501598"/>
    </source>
</evidence>
<name>A0ABP8RTJ6_9PSEU</name>
<dbReference type="PANTHER" id="PTHR43098:SF3">
    <property type="entry name" value="L-ORNITHINE N(5)-MONOOXYGENASE-RELATED"/>
    <property type="match status" value="1"/>
</dbReference>
<sequence>MTTHPNDATPAEADVVVVGAGFAGLYLVHRLRSAGLDVVGIEAGSDVGGTWYWNRYPGARCDIPSMLYSYSFDEDLVKEWDWPEKYSAQPDILAYLNHVADRFDLRRSFRFDTRVRRADFDDHTGRWIVATEGGGVLSARHLVTAVGALSKSKPPEVPGLERFAGRWMHTGAWPQEDVDLAGKHVGVIGTGSSGIQVIPILAEGAAKVTVFQRTANFTLPAKNGPIDPALVERMREDYPAEHVAARRSLFGIPAERPTKSALEVSEEERTATFTERWNRGELIGVLSSYYDLLLDRAANETAGEFVRDRIREIVEDPALAEALVPQGYAFGTKRPCLDTNYYATYNRPNVRLVNLRETPLVGITEAGVQTEAEEHPLDVLVFATGFDAITGPLTAMGIHGRDGVPLTEAWKHGPVTYLGLSVPQFPNLFTVTGPGSPSVLSNMVVSIEQHVEWISDLILSMRERGVATIEATEVAAKDWTAHVQEVAEATLYPETDSWFTGANVPGKPKVFMPYVGGVGRYRRICDDVAAADYRGFVTR</sequence>
<evidence type="ECO:0000256" key="5">
    <source>
        <dbReference type="ARBA" id="ARBA00022857"/>
    </source>
</evidence>
<dbReference type="PRINTS" id="PR00411">
    <property type="entry name" value="PNDRDTASEI"/>
</dbReference>
<evidence type="ECO:0000313" key="9">
    <source>
        <dbReference type="EMBL" id="GAA4548585.1"/>
    </source>
</evidence>
<keyword evidence="5" id="KW-0521">NADP</keyword>
<organism evidence="9 10">
    <name type="scientific">Pseudonocardia xishanensis</name>
    <dbReference type="NCBI Taxonomy" id="630995"/>
    <lineage>
        <taxon>Bacteria</taxon>
        <taxon>Bacillati</taxon>
        <taxon>Actinomycetota</taxon>
        <taxon>Actinomycetes</taxon>
        <taxon>Pseudonocardiales</taxon>
        <taxon>Pseudonocardiaceae</taxon>
        <taxon>Pseudonocardia</taxon>
    </lineage>
</organism>
<dbReference type="SUPFAM" id="SSF51905">
    <property type="entry name" value="FAD/NAD(P)-binding domain"/>
    <property type="match status" value="2"/>
</dbReference>
<evidence type="ECO:0000256" key="7">
    <source>
        <dbReference type="ARBA" id="ARBA00023033"/>
    </source>
</evidence>
<comment type="caution">
    <text evidence="9">The sequence shown here is derived from an EMBL/GenBank/DDBJ whole genome shotgun (WGS) entry which is preliminary data.</text>
</comment>
<dbReference type="PANTHER" id="PTHR43098">
    <property type="entry name" value="L-ORNITHINE N(5)-MONOOXYGENASE-RELATED"/>
    <property type="match status" value="1"/>
</dbReference>
<keyword evidence="3" id="KW-0285">Flavoprotein</keyword>
<reference evidence="10" key="1">
    <citation type="journal article" date="2019" name="Int. J. Syst. Evol. Microbiol.">
        <title>The Global Catalogue of Microorganisms (GCM) 10K type strain sequencing project: providing services to taxonomists for standard genome sequencing and annotation.</title>
        <authorList>
            <consortium name="The Broad Institute Genomics Platform"/>
            <consortium name="The Broad Institute Genome Sequencing Center for Infectious Disease"/>
            <person name="Wu L."/>
            <person name="Ma J."/>
        </authorList>
    </citation>
    <scope>NUCLEOTIDE SEQUENCE [LARGE SCALE GENOMIC DNA]</scope>
    <source>
        <strain evidence="10">JCM 17906</strain>
    </source>
</reference>
<feature type="domain" description="FAD/NAD(P)-binding" evidence="8">
    <location>
        <begin position="14"/>
        <end position="236"/>
    </location>
</feature>
<keyword evidence="6" id="KW-0560">Oxidoreductase</keyword>
<protein>
    <submittedName>
        <fullName evidence="9">NAD(P)/FAD-dependent oxidoreductase</fullName>
    </submittedName>
</protein>
<dbReference type="Proteomes" id="UP001501598">
    <property type="component" value="Unassembled WGS sequence"/>
</dbReference>